<organism evidence="1 2">
    <name type="scientific">Rhizobium mongolense USDA 1844</name>
    <dbReference type="NCBI Taxonomy" id="1079460"/>
    <lineage>
        <taxon>Bacteria</taxon>
        <taxon>Pseudomonadati</taxon>
        <taxon>Pseudomonadota</taxon>
        <taxon>Alphaproteobacteria</taxon>
        <taxon>Hyphomicrobiales</taxon>
        <taxon>Rhizobiaceae</taxon>
        <taxon>Rhizobium/Agrobacterium group</taxon>
        <taxon>Rhizobium</taxon>
    </lineage>
</organism>
<accession>A0A559SMS3</accession>
<name>A0A559SMS3_9HYPH</name>
<proteinExistence type="predicted"/>
<dbReference type="Proteomes" id="UP000319824">
    <property type="component" value="Unassembled WGS sequence"/>
</dbReference>
<comment type="caution">
    <text evidence="1">The sequence shown here is derived from an EMBL/GenBank/DDBJ whole genome shotgun (WGS) entry which is preliminary data.</text>
</comment>
<protein>
    <submittedName>
        <fullName evidence="1">Uncharacterized protein</fullName>
    </submittedName>
</protein>
<dbReference type="EMBL" id="VISO01000003">
    <property type="protein sequence ID" value="TVZ63645.1"/>
    <property type="molecule type" value="Genomic_DNA"/>
</dbReference>
<evidence type="ECO:0000313" key="1">
    <source>
        <dbReference type="EMBL" id="TVZ63645.1"/>
    </source>
</evidence>
<sequence length="54" mass="5611">MVGGRMDAISVGDLENGIWHRQPGFVFAEGVGLQRSMAAASVDAEHAASRVAAN</sequence>
<evidence type="ECO:0000313" key="2">
    <source>
        <dbReference type="Proteomes" id="UP000319824"/>
    </source>
</evidence>
<reference evidence="1 2" key="1">
    <citation type="submission" date="2019-06" db="EMBL/GenBank/DDBJ databases">
        <title>Pac Bio to generate improved reference genome sequences for organisms with transposon mutant libraries (support for FEBA project).</title>
        <authorList>
            <person name="Blow M."/>
        </authorList>
    </citation>
    <scope>NUCLEOTIDE SEQUENCE [LARGE SCALE GENOMIC DNA]</scope>
    <source>
        <strain evidence="1 2">USDA 1844</strain>
    </source>
</reference>
<gene>
    <name evidence="1" type="ORF">BCL32_3807</name>
</gene>
<dbReference type="AlphaFoldDB" id="A0A559SMS3"/>